<evidence type="ECO:0000313" key="1">
    <source>
        <dbReference type="EMBL" id="WZN44638.1"/>
    </source>
</evidence>
<protein>
    <recommendedName>
        <fullName evidence="3">Outer membrane lipoprotein-sorting protein</fullName>
    </recommendedName>
</protein>
<accession>A0ABZ2YXR9</accession>
<reference evidence="1 2" key="1">
    <citation type="submission" date="2024-03" db="EMBL/GenBank/DDBJ databases">
        <title>Chitinophaga caseinilytica sp. nov., a casein hydrolysing bacterium isolated from forest soil.</title>
        <authorList>
            <person name="Lee D.S."/>
            <person name="Han D.M."/>
            <person name="Baek J.H."/>
            <person name="Choi D.G."/>
            <person name="Jeon J.H."/>
            <person name="Jeon C.O."/>
        </authorList>
    </citation>
    <scope>NUCLEOTIDE SEQUENCE [LARGE SCALE GENOMIC DNA]</scope>
    <source>
        <strain evidence="1 2">KACC 19118</strain>
    </source>
</reference>
<evidence type="ECO:0008006" key="3">
    <source>
        <dbReference type="Google" id="ProtNLM"/>
    </source>
</evidence>
<gene>
    <name evidence="1" type="ORF">WJU22_17215</name>
</gene>
<proteinExistence type="predicted"/>
<keyword evidence="2" id="KW-1185">Reference proteome</keyword>
<dbReference type="RefSeq" id="WP_341839417.1">
    <property type="nucleotide sequence ID" value="NZ_CP149792.1"/>
</dbReference>
<name>A0ABZ2YXR9_9BACT</name>
<evidence type="ECO:0000313" key="2">
    <source>
        <dbReference type="Proteomes" id="UP001449657"/>
    </source>
</evidence>
<dbReference type="Proteomes" id="UP001449657">
    <property type="component" value="Chromosome"/>
</dbReference>
<dbReference type="EMBL" id="CP150096">
    <property type="protein sequence ID" value="WZN44638.1"/>
    <property type="molecule type" value="Genomic_DNA"/>
</dbReference>
<organism evidence="1 2">
    <name type="scientific">Chitinophaga caseinilytica</name>
    <dbReference type="NCBI Taxonomy" id="2267521"/>
    <lineage>
        <taxon>Bacteria</taxon>
        <taxon>Pseudomonadati</taxon>
        <taxon>Bacteroidota</taxon>
        <taxon>Chitinophagia</taxon>
        <taxon>Chitinophagales</taxon>
        <taxon>Chitinophagaceae</taxon>
        <taxon>Chitinophaga</taxon>
    </lineage>
</organism>
<sequence>MTIAALVTAAGVLAMPAVMKSGTAQKEEVAEDNLQDAGVTVTAQDMAVLEELGGLGHRIDSLDAFDVTGSIQTTDPADPSGPQKVDFRYCRQGTRLYYKLGKQETIVSEDGMLLVDHHAEKMFLMPSKDAETPGILPSGKQIAGFFAEEGYKIARRKRAGLQWIELERPNHATMKVYRVGYDNARFVREVYMRLTDLSDPFNTEKDQVIHATVDKWSISDPAAELFDARRYISRKGTRFVPVEPYKHFAFIQP</sequence>